<dbReference type="InterPro" id="IPR052913">
    <property type="entry name" value="Glycopeptide_resist_protein"/>
</dbReference>
<dbReference type="SMART" id="SM01208">
    <property type="entry name" value="G5"/>
    <property type="match status" value="1"/>
</dbReference>
<dbReference type="PROSITE" id="PS51109">
    <property type="entry name" value="G5"/>
    <property type="match status" value="1"/>
</dbReference>
<protein>
    <submittedName>
        <fullName evidence="5">Vancomycin resistance protein</fullName>
    </submittedName>
</protein>
<dbReference type="RefSeq" id="WP_155612554.1">
    <property type="nucleotide sequence ID" value="NZ_BOSM01000008.1"/>
</dbReference>
<dbReference type="EMBL" id="WNZW01000010">
    <property type="protein sequence ID" value="MUG47178.1"/>
    <property type="molecule type" value="Genomic_DNA"/>
</dbReference>
<dbReference type="Gene3D" id="2.20.230.10">
    <property type="entry name" value="Resuscitation-promoting factor rpfb"/>
    <property type="match status" value="1"/>
</dbReference>
<evidence type="ECO:0000256" key="1">
    <source>
        <dbReference type="ARBA" id="ARBA00022729"/>
    </source>
</evidence>
<dbReference type="EMBL" id="BOSM01000008">
    <property type="protein sequence ID" value="GIP60246.1"/>
    <property type="molecule type" value="Genomic_DNA"/>
</dbReference>
<sequence length="489" mass="54507">MKRLHLVTILFSCVLLLWSVVFGAIFVYASRDTVPPGVSINGLDIGSLKRDKAVALVEEMILKMEQEKVVVTVQQTKVNSTWKELGVQYDASHFYNELDRLFEGSLWERAKARWHFPKPWELHVNLDEKKLRRLFTPQWEQSRFGSPTDAVRLISQADKITYLPERSVSRIDWITFGAMIQQRSLKALHQESIPDERTRQAKQGLPVLEVPLYTLRPKVTLESLHQQGIERKITEFTTGLHGSGEGRRHNIEAAARTIDGMVLAPGETFNYEQVIKTAEDKYGFREAPVIFGGRLVPGVGGGICQVSSTLYNAVILAGLDIVERRNHTLPVSYVAKGLDATFARGYINFRFKNTTGRHLLIHSRVKDDQLTVKLFGDAPGDITYDVESLTTRTIPAPTKYVANPSLAPGTEEKIIEGKPGYIVESYRIKKISGKPVSKVKLSRDTYPPQPTVIAIAPENTGNTPAPSTPGSHGTAPKLLLEDGVNGPSF</sequence>
<dbReference type="OrthoDB" id="9813301at2"/>
<comment type="caution">
    <text evidence="5">The sequence shown here is derived from an EMBL/GenBank/DDBJ whole genome shotgun (WGS) entry which is preliminary data.</text>
</comment>
<evidence type="ECO:0000313" key="4">
    <source>
        <dbReference type="EMBL" id="GIP60246.1"/>
    </source>
</evidence>
<evidence type="ECO:0000313" key="7">
    <source>
        <dbReference type="Proteomes" id="UP000681290"/>
    </source>
</evidence>
<proteinExistence type="predicted"/>
<evidence type="ECO:0000259" key="3">
    <source>
        <dbReference type="PROSITE" id="PS51109"/>
    </source>
</evidence>
<accession>A0A7X2Z420</accession>
<dbReference type="InterPro" id="IPR011098">
    <property type="entry name" value="G5_dom"/>
</dbReference>
<name>A0A7X2Z420_9BACL</name>
<gene>
    <name evidence="5" type="ORF">GNP95_19610</name>
    <name evidence="4" type="ORF">J15TS10_40600</name>
</gene>
<feature type="compositionally biased region" description="Polar residues" evidence="2">
    <location>
        <begin position="459"/>
        <end position="471"/>
    </location>
</feature>
<feature type="region of interest" description="Disordered" evidence="2">
    <location>
        <begin position="453"/>
        <end position="489"/>
    </location>
</feature>
<dbReference type="PANTHER" id="PTHR35788:SF1">
    <property type="entry name" value="EXPORTED PROTEIN"/>
    <property type="match status" value="1"/>
</dbReference>
<dbReference type="Pfam" id="PF07501">
    <property type="entry name" value="G5"/>
    <property type="match status" value="1"/>
</dbReference>
<dbReference type="AlphaFoldDB" id="A0A7X2Z420"/>
<evidence type="ECO:0000313" key="5">
    <source>
        <dbReference type="EMBL" id="MUG47178.1"/>
    </source>
</evidence>
<keyword evidence="7" id="KW-1185">Reference proteome</keyword>
<keyword evidence="1" id="KW-0732">Signal</keyword>
<organism evidence="5 6">
    <name type="scientific">Paenibacillus woosongensis</name>
    <dbReference type="NCBI Taxonomy" id="307580"/>
    <lineage>
        <taxon>Bacteria</taxon>
        <taxon>Bacillati</taxon>
        <taxon>Bacillota</taxon>
        <taxon>Bacilli</taxon>
        <taxon>Bacillales</taxon>
        <taxon>Paenibacillaceae</taxon>
        <taxon>Paenibacillus</taxon>
    </lineage>
</organism>
<dbReference type="Proteomes" id="UP000681290">
    <property type="component" value="Unassembled WGS sequence"/>
</dbReference>
<dbReference type="Proteomes" id="UP000447876">
    <property type="component" value="Unassembled WGS sequence"/>
</dbReference>
<reference evidence="4 7" key="2">
    <citation type="submission" date="2021-03" db="EMBL/GenBank/DDBJ databases">
        <title>Antimicrobial resistance genes in bacteria isolated from Japanese honey, and their potential for conferring macrolide and lincosamide resistance in the American foulbrood pathogen Paenibacillus larvae.</title>
        <authorList>
            <person name="Okamoto M."/>
            <person name="Kumagai M."/>
            <person name="Kanamori H."/>
            <person name="Takamatsu D."/>
        </authorList>
    </citation>
    <scope>NUCLEOTIDE SEQUENCE [LARGE SCALE GENOMIC DNA]</scope>
    <source>
        <strain evidence="4 7">J15TS10</strain>
    </source>
</reference>
<evidence type="ECO:0000256" key="2">
    <source>
        <dbReference type="SAM" id="MobiDB-lite"/>
    </source>
</evidence>
<feature type="domain" description="G5" evidence="3">
    <location>
        <begin position="379"/>
        <end position="459"/>
    </location>
</feature>
<dbReference type="PANTHER" id="PTHR35788">
    <property type="entry name" value="EXPORTED PROTEIN-RELATED"/>
    <property type="match status" value="1"/>
</dbReference>
<dbReference type="Pfam" id="PF04294">
    <property type="entry name" value="VanW"/>
    <property type="match status" value="1"/>
</dbReference>
<dbReference type="InterPro" id="IPR007391">
    <property type="entry name" value="Vancomycin_resist_VanW"/>
</dbReference>
<evidence type="ECO:0000313" key="6">
    <source>
        <dbReference type="Proteomes" id="UP000447876"/>
    </source>
</evidence>
<reference evidence="5 6" key="1">
    <citation type="submission" date="2019-11" db="EMBL/GenBank/DDBJ databases">
        <title>Draft genome sequences of five Paenibacillus species of dairy origin.</title>
        <authorList>
            <person name="Olajide A.M."/>
            <person name="Chen S."/>
            <person name="Lapointe G."/>
        </authorList>
    </citation>
    <scope>NUCLEOTIDE SEQUENCE [LARGE SCALE GENOMIC DNA]</scope>
    <source>
        <strain evidence="5 6">12CR55</strain>
    </source>
</reference>